<evidence type="ECO:0000313" key="2">
    <source>
        <dbReference type="Proteomes" id="UP001178461"/>
    </source>
</evidence>
<feature type="non-terminal residue" evidence="1">
    <location>
        <position position="58"/>
    </location>
</feature>
<dbReference type="EMBL" id="OX395127">
    <property type="protein sequence ID" value="CAI5767400.1"/>
    <property type="molecule type" value="Genomic_DNA"/>
</dbReference>
<gene>
    <name evidence="1" type="ORF">PODLI_1B034980</name>
</gene>
<organism evidence="1 2">
    <name type="scientific">Podarcis lilfordi</name>
    <name type="common">Lilford's wall lizard</name>
    <dbReference type="NCBI Taxonomy" id="74358"/>
    <lineage>
        <taxon>Eukaryota</taxon>
        <taxon>Metazoa</taxon>
        <taxon>Chordata</taxon>
        <taxon>Craniata</taxon>
        <taxon>Vertebrata</taxon>
        <taxon>Euteleostomi</taxon>
        <taxon>Lepidosauria</taxon>
        <taxon>Squamata</taxon>
        <taxon>Bifurcata</taxon>
        <taxon>Unidentata</taxon>
        <taxon>Episquamata</taxon>
        <taxon>Laterata</taxon>
        <taxon>Lacertibaenia</taxon>
        <taxon>Lacertidae</taxon>
        <taxon>Podarcis</taxon>
    </lineage>
</organism>
<reference evidence="1" key="1">
    <citation type="submission" date="2022-12" db="EMBL/GenBank/DDBJ databases">
        <authorList>
            <person name="Alioto T."/>
            <person name="Alioto T."/>
            <person name="Gomez Garrido J."/>
        </authorList>
    </citation>
    <scope>NUCLEOTIDE SEQUENCE</scope>
</reference>
<dbReference type="Proteomes" id="UP001178461">
    <property type="component" value="Chromosome 2"/>
</dbReference>
<name>A0AA35JX07_9SAUR</name>
<accession>A0AA35JX07</accession>
<sequence length="58" mass="6240">DFNARIGPNDDDIISSAALLDNPLQPPWGNRCSLDPITNASGRLMAQLAMENDLCIAN</sequence>
<evidence type="ECO:0000313" key="1">
    <source>
        <dbReference type="EMBL" id="CAI5767400.1"/>
    </source>
</evidence>
<dbReference type="AlphaFoldDB" id="A0AA35JX07"/>
<protein>
    <submittedName>
        <fullName evidence="1">Uncharacterized protein</fullName>
    </submittedName>
</protein>
<proteinExistence type="predicted"/>
<keyword evidence="2" id="KW-1185">Reference proteome</keyword>
<feature type="non-terminal residue" evidence="1">
    <location>
        <position position="1"/>
    </location>
</feature>